<name>A0AAV2A971_9ARAC</name>
<dbReference type="GO" id="GO:0005576">
    <property type="term" value="C:extracellular region"/>
    <property type="evidence" value="ECO:0007669"/>
    <property type="project" value="UniProtKB-SubCell"/>
</dbReference>
<organism evidence="14 15">
    <name type="scientific">Larinioides sclopetarius</name>
    <dbReference type="NCBI Taxonomy" id="280406"/>
    <lineage>
        <taxon>Eukaryota</taxon>
        <taxon>Metazoa</taxon>
        <taxon>Ecdysozoa</taxon>
        <taxon>Arthropoda</taxon>
        <taxon>Chelicerata</taxon>
        <taxon>Arachnida</taxon>
        <taxon>Araneae</taxon>
        <taxon>Araneomorphae</taxon>
        <taxon>Entelegynae</taxon>
        <taxon>Araneoidea</taxon>
        <taxon>Araneidae</taxon>
        <taxon>Larinioides</taxon>
    </lineage>
</organism>
<dbReference type="GO" id="GO:0044231">
    <property type="term" value="C:host cell presynaptic membrane"/>
    <property type="evidence" value="ECO:0007669"/>
    <property type="project" value="UniProtKB-KW"/>
</dbReference>
<keyword evidence="8" id="KW-0677">Repeat</keyword>
<sequence>MSDEIHQAIAAIGEERNGEQALQILYLSAYFAPTKNIYLDMFLDLIVKRKDVGAAIELLNKNSLIDFFSKDTAFVMKKTTQKVVRAFLKRNGEEKEMLLIAFPLIKLRLIEDKIHPNYVDHALSLITYIHEFPEFMEFAAELPSFVVVALRKQNRLEEAFEFAKNALDFMKRLFGEGHPATLSLQHNMTGVLEKGGKHAKAEKASKELHEKDSKYSTKNEMVESSILHARELCELSKYEEALPLYQKLLGDRKVLETFESGVLVAWNDYGTLLNDMGRHSEAVCILQDVIIQKRIVQIPDDQYGEERLGKLHPDTLRAERDIGLVLLSKGDFEEALKILETVEKKFNQVLRENHPDILCTRANITTVLIHLKKFDKALEIAQDVYKAYRNCLGEKHNETLEVKNNIGSIFLRQGRLNEAIKIFREVLSGFCDVFGPNHYKTIEVKATLDILGKTTGSVFKTLHAAVQEGNLNKVVELVENNADVNEEDLEGRTPLHYATLNGHIDITKFLLKKGAMHDVKNLKGETPLALASGSQMKNLLISIDNLFKNVKNGNQTNITKQAELINVKDKNGFNLLHWAVNNSLKSIVQELLQVGCDPKCTSLKGNTPLHIAASKNNIDIAEILLQSVASKDLSVLVNAKTTEKGNTALHVAAKNNDLDMVKCLLKNGTCYDIPNKAGETPVQLSSSRSVRDLLNVAHKLFSSFQEGDPVAVTLLKSLGLSNLLVVTKACNKEGLTLLQVAAANKHRYSGNELAGLFQSLKTELNCCHF</sequence>
<feature type="repeat" description="ANK" evidence="13">
    <location>
        <begin position="490"/>
        <end position="522"/>
    </location>
</feature>
<keyword evidence="11" id="KW-1053">Target membrane</keyword>
<comment type="similarity">
    <text evidence="12">Belongs to the TANC family.</text>
</comment>
<dbReference type="PANTHER" id="PTHR24166">
    <property type="entry name" value="ROLLING PEBBLES, ISOFORM B"/>
    <property type="match status" value="1"/>
</dbReference>
<evidence type="ECO:0000256" key="2">
    <source>
        <dbReference type="ARBA" id="ARBA00004613"/>
    </source>
</evidence>
<dbReference type="SUPFAM" id="SSF48403">
    <property type="entry name" value="Ankyrin repeat"/>
    <property type="match status" value="1"/>
</dbReference>
<dbReference type="EMBL" id="CAXIEN010000133">
    <property type="protein sequence ID" value="CAL1280523.1"/>
    <property type="molecule type" value="Genomic_DNA"/>
</dbReference>
<comment type="subcellular location">
    <subcellularLocation>
        <location evidence="2">Secreted</location>
    </subcellularLocation>
    <subcellularLocation>
        <location evidence="1">Target cell membrane</location>
    </subcellularLocation>
</comment>
<evidence type="ECO:0000256" key="12">
    <source>
        <dbReference type="ARBA" id="ARBA00038259"/>
    </source>
</evidence>
<evidence type="ECO:0000256" key="5">
    <source>
        <dbReference type="ARBA" id="ARBA00022537"/>
    </source>
</evidence>
<proteinExistence type="inferred from homology"/>
<protein>
    <submittedName>
        <fullName evidence="14">Uncharacterized protein</fullName>
    </submittedName>
</protein>
<feature type="repeat" description="ANK" evidence="13">
    <location>
        <begin position="604"/>
        <end position="636"/>
    </location>
</feature>
<accession>A0AAV2A971</accession>
<evidence type="ECO:0000256" key="10">
    <source>
        <dbReference type="ARBA" id="ARBA00023043"/>
    </source>
</evidence>
<keyword evidence="7" id="KW-0528">Neurotoxin</keyword>
<dbReference type="PROSITE" id="PS50297">
    <property type="entry name" value="ANK_REP_REGION"/>
    <property type="match status" value="3"/>
</dbReference>
<dbReference type="Pfam" id="PF13857">
    <property type="entry name" value="Ank_5"/>
    <property type="match status" value="1"/>
</dbReference>
<evidence type="ECO:0000313" key="14">
    <source>
        <dbReference type="EMBL" id="CAL1280523.1"/>
    </source>
</evidence>
<keyword evidence="11" id="KW-0472">Membrane</keyword>
<keyword evidence="15" id="KW-1185">Reference proteome</keyword>
<dbReference type="GO" id="GO:0006887">
    <property type="term" value="P:exocytosis"/>
    <property type="evidence" value="ECO:0007669"/>
    <property type="project" value="UniProtKB-KW"/>
</dbReference>
<dbReference type="InterPro" id="IPR036770">
    <property type="entry name" value="Ankyrin_rpt-contain_sf"/>
</dbReference>
<comment type="caution">
    <text evidence="14">The sequence shown here is derived from an EMBL/GenBank/DDBJ whole genome shotgun (WGS) entry which is preliminary data.</text>
</comment>
<keyword evidence="6" id="KW-0800">Toxin</keyword>
<keyword evidence="10 13" id="KW-0040">ANK repeat</keyword>
<keyword evidence="9" id="KW-0638">Presynaptic neurotoxin</keyword>
<gene>
    <name evidence="14" type="ORF">LARSCL_LOCUS11020</name>
</gene>
<evidence type="ECO:0000256" key="3">
    <source>
        <dbReference type="ARBA" id="ARBA00022483"/>
    </source>
</evidence>
<dbReference type="PRINTS" id="PR01415">
    <property type="entry name" value="ANKYRIN"/>
</dbReference>
<dbReference type="AlphaFoldDB" id="A0AAV2A971"/>
<feature type="repeat" description="ANK" evidence="13">
    <location>
        <begin position="462"/>
        <end position="489"/>
    </location>
</feature>
<dbReference type="Proteomes" id="UP001497382">
    <property type="component" value="Unassembled WGS sequence"/>
</dbReference>
<dbReference type="Gene3D" id="1.25.40.20">
    <property type="entry name" value="Ankyrin repeat-containing domain"/>
    <property type="match status" value="2"/>
</dbReference>
<dbReference type="PROSITE" id="PS50088">
    <property type="entry name" value="ANK_REPEAT"/>
    <property type="match status" value="4"/>
</dbReference>
<reference evidence="14 15" key="1">
    <citation type="submission" date="2024-04" db="EMBL/GenBank/DDBJ databases">
        <authorList>
            <person name="Rising A."/>
            <person name="Reimegard J."/>
            <person name="Sonavane S."/>
            <person name="Akerstrom W."/>
            <person name="Nylinder S."/>
            <person name="Hedman E."/>
            <person name="Kallberg Y."/>
        </authorList>
    </citation>
    <scope>NUCLEOTIDE SEQUENCE [LARGE SCALE GENOMIC DNA]</scope>
</reference>
<evidence type="ECO:0000256" key="1">
    <source>
        <dbReference type="ARBA" id="ARBA00004175"/>
    </source>
</evidence>
<dbReference type="Pfam" id="PF13424">
    <property type="entry name" value="TPR_12"/>
    <property type="match status" value="2"/>
</dbReference>
<keyword evidence="4" id="KW-0964">Secreted</keyword>
<dbReference type="Pfam" id="PF12796">
    <property type="entry name" value="Ank_2"/>
    <property type="match status" value="2"/>
</dbReference>
<evidence type="ECO:0000313" key="15">
    <source>
        <dbReference type="Proteomes" id="UP001497382"/>
    </source>
</evidence>
<dbReference type="InterPro" id="IPR002110">
    <property type="entry name" value="Ankyrin_rpt"/>
</dbReference>
<feature type="repeat" description="ANK" evidence="13">
    <location>
        <begin position="644"/>
        <end position="676"/>
    </location>
</feature>
<evidence type="ECO:0000256" key="11">
    <source>
        <dbReference type="ARBA" id="ARBA00023298"/>
    </source>
</evidence>
<dbReference type="GO" id="GO:0090729">
    <property type="term" value="F:toxin activity"/>
    <property type="evidence" value="ECO:0007669"/>
    <property type="project" value="UniProtKB-KW"/>
</dbReference>
<keyword evidence="5" id="KW-1052">Target cell membrane</keyword>
<evidence type="ECO:0000256" key="6">
    <source>
        <dbReference type="ARBA" id="ARBA00022656"/>
    </source>
</evidence>
<evidence type="ECO:0000256" key="9">
    <source>
        <dbReference type="ARBA" id="ARBA00023028"/>
    </source>
</evidence>
<dbReference type="InterPro" id="IPR050889">
    <property type="entry name" value="Dendritic_Spine_Reg/Scaffold"/>
</dbReference>
<evidence type="ECO:0000256" key="4">
    <source>
        <dbReference type="ARBA" id="ARBA00022525"/>
    </source>
</evidence>
<keyword evidence="3" id="KW-0268">Exocytosis</keyword>
<dbReference type="SUPFAM" id="SSF48452">
    <property type="entry name" value="TPR-like"/>
    <property type="match status" value="2"/>
</dbReference>
<dbReference type="Gene3D" id="1.25.40.10">
    <property type="entry name" value="Tetratricopeptide repeat domain"/>
    <property type="match status" value="3"/>
</dbReference>
<evidence type="ECO:0000256" key="8">
    <source>
        <dbReference type="ARBA" id="ARBA00022737"/>
    </source>
</evidence>
<evidence type="ECO:0000256" key="7">
    <source>
        <dbReference type="ARBA" id="ARBA00022699"/>
    </source>
</evidence>
<dbReference type="SMART" id="SM00248">
    <property type="entry name" value="ANK"/>
    <property type="match status" value="6"/>
</dbReference>
<dbReference type="GO" id="GO:0044218">
    <property type="term" value="C:other organism cell membrane"/>
    <property type="evidence" value="ECO:0007669"/>
    <property type="project" value="UniProtKB-KW"/>
</dbReference>
<dbReference type="PANTHER" id="PTHR24166:SF48">
    <property type="entry name" value="PROTEIN VAPYRIN"/>
    <property type="match status" value="1"/>
</dbReference>
<dbReference type="InterPro" id="IPR011990">
    <property type="entry name" value="TPR-like_helical_dom_sf"/>
</dbReference>
<evidence type="ECO:0000256" key="13">
    <source>
        <dbReference type="PROSITE-ProRule" id="PRU00023"/>
    </source>
</evidence>